<name>A0A8T4JC92_9ACTN</name>
<evidence type="ECO:0008006" key="3">
    <source>
        <dbReference type="Google" id="ProtNLM"/>
    </source>
</evidence>
<organism evidence="1 2">
    <name type="scientific">Streptomyces daliensis</name>
    <dbReference type="NCBI Taxonomy" id="299421"/>
    <lineage>
        <taxon>Bacteria</taxon>
        <taxon>Bacillati</taxon>
        <taxon>Actinomycetota</taxon>
        <taxon>Actinomycetes</taxon>
        <taxon>Kitasatosporales</taxon>
        <taxon>Streptomycetaceae</taxon>
        <taxon>Streptomyces</taxon>
    </lineage>
</organism>
<dbReference type="Proteomes" id="UP000675554">
    <property type="component" value="Unassembled WGS sequence"/>
</dbReference>
<reference evidence="1" key="1">
    <citation type="submission" date="2021-04" db="EMBL/GenBank/DDBJ databases">
        <title>Sequencing of actinobacteria type strains.</title>
        <authorList>
            <person name="Nguyen G.-S."/>
            <person name="Wentzel A."/>
        </authorList>
    </citation>
    <scope>NUCLEOTIDE SEQUENCE</scope>
    <source>
        <strain evidence="1">DSM 42095</strain>
    </source>
</reference>
<evidence type="ECO:0000313" key="2">
    <source>
        <dbReference type="Proteomes" id="UP000675554"/>
    </source>
</evidence>
<dbReference type="EMBL" id="JAGSMN010002334">
    <property type="protein sequence ID" value="MBR7679154.1"/>
    <property type="molecule type" value="Genomic_DNA"/>
</dbReference>
<gene>
    <name evidence="1" type="ORF">KDA82_40745</name>
</gene>
<evidence type="ECO:0000313" key="1">
    <source>
        <dbReference type="EMBL" id="MBR7679154.1"/>
    </source>
</evidence>
<dbReference type="SUPFAM" id="SSF53187">
    <property type="entry name" value="Zn-dependent exopeptidases"/>
    <property type="match status" value="1"/>
</dbReference>
<comment type="caution">
    <text evidence="1">The sequence shown here is derived from an EMBL/GenBank/DDBJ whole genome shotgun (WGS) entry which is preliminary data.</text>
</comment>
<keyword evidence="2" id="KW-1185">Reference proteome</keyword>
<sequence length="112" mass="12994">MEELKRLLISLVQYESISGTAGEVALAKYMHDVLKDRSYFQKNPEYLKLHPMEDGRYFLTALVKKEKKSNTVLLLSHFDVVDTADYGEFKHMACKVPELMDLLNDKKELLPE</sequence>
<proteinExistence type="predicted"/>
<dbReference type="InterPro" id="IPR050072">
    <property type="entry name" value="Peptidase_M20A"/>
</dbReference>
<dbReference type="PANTHER" id="PTHR43808">
    <property type="entry name" value="ACETYLORNITHINE DEACETYLASE"/>
    <property type="match status" value="1"/>
</dbReference>
<feature type="non-terminal residue" evidence="1">
    <location>
        <position position="112"/>
    </location>
</feature>
<accession>A0A8T4JC92</accession>
<protein>
    <recommendedName>
        <fullName evidence="3">Peptidase family M20/M25/M40</fullName>
    </recommendedName>
</protein>
<dbReference type="PANTHER" id="PTHR43808:SF27">
    <property type="entry name" value="PROTEIN ROCB"/>
    <property type="match status" value="1"/>
</dbReference>
<dbReference type="AlphaFoldDB" id="A0A8T4JC92"/>
<dbReference type="Gene3D" id="3.40.630.10">
    <property type="entry name" value="Zn peptidases"/>
    <property type="match status" value="1"/>
</dbReference>